<evidence type="ECO:0000256" key="3">
    <source>
        <dbReference type="PROSITE-ProRule" id="PRU00023"/>
    </source>
</evidence>
<evidence type="ECO:0000313" key="5">
    <source>
        <dbReference type="EMBL" id="CEM35843.1"/>
    </source>
</evidence>
<dbReference type="PANTHER" id="PTHR24189">
    <property type="entry name" value="MYOTROPHIN"/>
    <property type="match status" value="1"/>
</dbReference>
<dbReference type="InterPro" id="IPR036770">
    <property type="entry name" value="Ankyrin_rpt-contain_sf"/>
</dbReference>
<dbReference type="PANTHER" id="PTHR24189:SF50">
    <property type="entry name" value="ANKYRIN REPEAT AND SOCS BOX PROTEIN 2"/>
    <property type="match status" value="1"/>
</dbReference>
<feature type="compositionally biased region" description="Gly residues" evidence="4">
    <location>
        <begin position="714"/>
        <end position="724"/>
    </location>
</feature>
<dbReference type="Gene3D" id="1.25.40.20">
    <property type="entry name" value="Ankyrin repeat-containing domain"/>
    <property type="match status" value="3"/>
</dbReference>
<name>A0A0G4GXN6_9ALVE</name>
<feature type="region of interest" description="Disordered" evidence="4">
    <location>
        <begin position="1215"/>
        <end position="1268"/>
    </location>
</feature>
<dbReference type="InterPro" id="IPR002110">
    <property type="entry name" value="Ankyrin_rpt"/>
</dbReference>
<organism evidence="5">
    <name type="scientific">Chromera velia CCMP2878</name>
    <dbReference type="NCBI Taxonomy" id="1169474"/>
    <lineage>
        <taxon>Eukaryota</taxon>
        <taxon>Sar</taxon>
        <taxon>Alveolata</taxon>
        <taxon>Colpodellida</taxon>
        <taxon>Chromeraceae</taxon>
        <taxon>Chromera</taxon>
    </lineage>
</organism>
<gene>
    <name evidence="5" type="ORF">Cvel_23809</name>
</gene>
<keyword evidence="2 3" id="KW-0040">ANK repeat</keyword>
<feature type="region of interest" description="Disordered" evidence="4">
    <location>
        <begin position="691"/>
        <end position="794"/>
    </location>
</feature>
<accession>A0A0G4GXN6</accession>
<dbReference type="VEuPathDB" id="CryptoDB:Cvel_23809"/>
<dbReference type="SMART" id="SM00248">
    <property type="entry name" value="ANK"/>
    <property type="match status" value="8"/>
</dbReference>
<feature type="compositionally biased region" description="Low complexity" evidence="4">
    <location>
        <begin position="1229"/>
        <end position="1239"/>
    </location>
</feature>
<dbReference type="PhylomeDB" id="A0A0G4GXN6"/>
<feature type="repeat" description="ANK" evidence="3">
    <location>
        <begin position="300"/>
        <end position="332"/>
    </location>
</feature>
<proteinExistence type="predicted"/>
<dbReference type="PROSITE" id="PS50088">
    <property type="entry name" value="ANK_REPEAT"/>
    <property type="match status" value="1"/>
</dbReference>
<feature type="region of interest" description="Disordered" evidence="4">
    <location>
        <begin position="599"/>
        <end position="622"/>
    </location>
</feature>
<feature type="compositionally biased region" description="Polar residues" evidence="4">
    <location>
        <begin position="1253"/>
        <end position="1262"/>
    </location>
</feature>
<evidence type="ECO:0000256" key="4">
    <source>
        <dbReference type="SAM" id="MobiDB-lite"/>
    </source>
</evidence>
<feature type="compositionally biased region" description="Low complexity" evidence="4">
    <location>
        <begin position="903"/>
        <end position="921"/>
    </location>
</feature>
<dbReference type="Pfam" id="PF00023">
    <property type="entry name" value="Ank"/>
    <property type="match status" value="2"/>
</dbReference>
<protein>
    <submittedName>
        <fullName evidence="5">Uncharacterized protein</fullName>
    </submittedName>
</protein>
<dbReference type="AlphaFoldDB" id="A0A0G4GXN6"/>
<reference evidence="5" key="1">
    <citation type="submission" date="2014-11" db="EMBL/GenBank/DDBJ databases">
        <authorList>
            <person name="Otto D Thomas"/>
            <person name="Naeem Raeece"/>
        </authorList>
    </citation>
    <scope>NUCLEOTIDE SEQUENCE</scope>
</reference>
<feature type="compositionally biased region" description="Pro residues" evidence="4">
    <location>
        <begin position="890"/>
        <end position="902"/>
    </location>
</feature>
<feature type="region of interest" description="Disordered" evidence="4">
    <location>
        <begin position="871"/>
        <end position="970"/>
    </location>
</feature>
<feature type="compositionally biased region" description="Pro residues" evidence="4">
    <location>
        <begin position="934"/>
        <end position="954"/>
    </location>
</feature>
<sequence>MTHHSVGDALALLCSSGFLGARRFWLISSVCHDLRKLREDLASQGLVSVLSNSALSVGSARNEVQFLLYQFVDRDNEKYLRQVLSVPGVKGRFPGLLGRAIVKGSVKCVALLSDTKADLVPSLGIGPDDEMGQLTIAALSELLDGGALRPASWVLQGGVWVPLLTLLIEARNFESAHFLLDRGARVDVWEHFRLPYETTLDEFFASSEEIQIHERTSLFATPLFILLRVIARSKARSQQGLRRDDTLSDDSDTEDDFDRQAEACARVRGLSLMKRMVELAKNTGTIGWMCTPVRYACDQKARPVLHEACRMKEEQAVELLLAAGADPNQRAEAFPFTAVRCTILSNPDGAVSVLEKLAEAGADLEAVEPADGHTPLSLACSGRLPVGKDLPIVKFLLQRGVSTRAGVLKVGKRPHRQRVPLVESLVFSSRLRVLSALLEGGADPNEVGLPFQPYEVRLEGPLFLSEKTQALSPLQAAFRRLLLSAPSLQQRVRQLGFVGPAPYPPALFGYESRVERLPSNTCHTENLEAVRALVRAGAKCVDLRGEQSAADRREETRFWRHVAGVPKVKLNRLSPLVCACRLGDAELVQLLLKEAGADPSTPGLDTRAHEEVRPSGQGQIQPLEYPDVLPAEAVLQEGDRGAERVAIFRQLVEKGVDMSVEFESGHSALSLACSTRPFSRPVVEFLLDSVGGGMGAGEEEGGPGGMPEESGESVMGGGEGGGPIGDLTGAAAMQSGGVSGQAVVPPAPTPPQQQKRKSALMEAIRQWTPSVSPPSGAAGGITQAGEEEEEEIERLNPEEGLIRLLLQRGADPNERVPLNLSEQTRAAVNSSNHHAAAIRPQIPPGGGTAFPRPALMGRLLGPPGVALPPGWGPLPPLGGDPADLPEPIHALPPVPGPAPPPAAARGPVRPAPQPAAAIGPVRPAPQPAGRGPPGVEPDPVPGADPAAPALPPLHPADLHPPLFRPPHAFRPGMGPVPGVFPLQQQPQQRFPPPLCLVSPMQAVMRRGVLTRGIPRSGLRNCVEGIFRVLRYLVQAGARCSPLPTAEEADTQQHQQQEGNPASSPYRLCAISPLVCAIEIGDESLLHFLIREGGADPASIGLSADFLNTTEDEQREAVQTLCKTYPSCRTNANRFLVRPDEHAVLLEKKAVWLSFLKRQFPDWWAKPRVQEHLAKDNAYFFQVIGDVRRVHLLPHLTEPPPPGSFVLKRPIADSQRTRVSDSQRAAAWSAWGRPHAPRPAGRGGGRGNAVAQPGMQTLAQVQMQVRPPQ</sequence>
<evidence type="ECO:0000256" key="1">
    <source>
        <dbReference type="ARBA" id="ARBA00022737"/>
    </source>
</evidence>
<dbReference type="EMBL" id="CDMZ01001659">
    <property type="protein sequence ID" value="CEM35843.1"/>
    <property type="molecule type" value="Genomic_DNA"/>
</dbReference>
<dbReference type="SUPFAM" id="SSF48403">
    <property type="entry name" value="Ankyrin repeat"/>
    <property type="match status" value="2"/>
</dbReference>
<evidence type="ECO:0000256" key="2">
    <source>
        <dbReference type="ARBA" id="ARBA00023043"/>
    </source>
</evidence>
<keyword evidence="1" id="KW-0677">Repeat</keyword>
<dbReference type="InterPro" id="IPR050745">
    <property type="entry name" value="Multifunctional_regulatory"/>
</dbReference>